<name>A0A1H9UCC9_9CORY</name>
<proteinExistence type="predicted"/>
<gene>
    <name evidence="1" type="ORF">SAMN05661109_01776</name>
</gene>
<keyword evidence="2" id="KW-1185">Reference proteome</keyword>
<dbReference type="EMBL" id="FOGQ01000007">
    <property type="protein sequence ID" value="SES06804.1"/>
    <property type="molecule type" value="Genomic_DNA"/>
</dbReference>
<evidence type="ECO:0000313" key="2">
    <source>
        <dbReference type="Proteomes" id="UP000198929"/>
    </source>
</evidence>
<dbReference type="Proteomes" id="UP000198929">
    <property type="component" value="Unassembled WGS sequence"/>
</dbReference>
<dbReference type="STRING" id="1121357.SAMN05661109_01776"/>
<organism evidence="1 2">
    <name type="scientific">Corynebacterium cystitidis DSM 20524</name>
    <dbReference type="NCBI Taxonomy" id="1121357"/>
    <lineage>
        <taxon>Bacteria</taxon>
        <taxon>Bacillati</taxon>
        <taxon>Actinomycetota</taxon>
        <taxon>Actinomycetes</taxon>
        <taxon>Mycobacteriales</taxon>
        <taxon>Corynebacteriaceae</taxon>
        <taxon>Corynebacterium</taxon>
    </lineage>
</organism>
<protein>
    <submittedName>
        <fullName evidence="1">Uncharacterized protein</fullName>
    </submittedName>
</protein>
<reference evidence="2" key="1">
    <citation type="submission" date="2016-10" db="EMBL/GenBank/DDBJ databases">
        <authorList>
            <person name="Varghese N."/>
            <person name="Submissions S."/>
        </authorList>
    </citation>
    <scope>NUCLEOTIDE SEQUENCE [LARGE SCALE GENOMIC DNA]</scope>
    <source>
        <strain evidence="2">DSM 20524</strain>
    </source>
</reference>
<dbReference type="RefSeq" id="WP_092259241.1">
    <property type="nucleotide sequence ID" value="NZ_CP047199.1"/>
</dbReference>
<dbReference type="AlphaFoldDB" id="A0A1H9UCC9"/>
<accession>A0A1H9UCC9</accession>
<sequence length="162" mass="18219">MRTELRQGTLHLNGLTIESRIGIELDPHTEYVVGLEFQVREGTVQTAMRLKSYNAEFGTDDGEKLDSIRLTDGVSNTFSIRVCTGKKPGLLSVFNEYLHSYHEHAAPVYEYMTGDAGIIVEEEGGMIRFRCNNRDPREQFAFEDVTGVLTVSKVVPEVYNPS</sequence>
<evidence type="ECO:0000313" key="1">
    <source>
        <dbReference type="EMBL" id="SES06804.1"/>
    </source>
</evidence>